<evidence type="ECO:0000256" key="1">
    <source>
        <dbReference type="PROSITE-ProRule" id="PRU00983"/>
    </source>
</evidence>
<accession>A0A0A1TV57</accession>
<dbReference type="OrthoDB" id="47328at2759"/>
<gene>
    <name evidence="4" type="ORF">EIN_337650</name>
</gene>
<evidence type="ECO:0000313" key="4">
    <source>
        <dbReference type="EMBL" id="ELP84166.1"/>
    </source>
</evidence>
<feature type="domain" description="C2 DOCK-type" evidence="3">
    <location>
        <begin position="527"/>
        <end position="714"/>
    </location>
</feature>
<dbReference type="InterPro" id="IPR027007">
    <property type="entry name" value="C2_DOCK-type_domain"/>
</dbReference>
<dbReference type="PANTHER" id="PTHR23317:SF76">
    <property type="entry name" value="LD20667P"/>
    <property type="match status" value="1"/>
</dbReference>
<dbReference type="Pfam" id="PF14429">
    <property type="entry name" value="DOCK-C2"/>
    <property type="match status" value="1"/>
</dbReference>
<dbReference type="GO" id="GO:0005085">
    <property type="term" value="F:guanyl-nucleotide exchange factor activity"/>
    <property type="evidence" value="ECO:0007669"/>
    <property type="project" value="InterPro"/>
</dbReference>
<dbReference type="Proteomes" id="UP000014680">
    <property type="component" value="Unassembled WGS sequence"/>
</dbReference>
<evidence type="ECO:0000313" key="5">
    <source>
        <dbReference type="Proteomes" id="UP000014680"/>
    </source>
</evidence>
<dbReference type="InterPro" id="IPR026791">
    <property type="entry name" value="DOCK"/>
</dbReference>
<comment type="similarity">
    <text evidence="1">Belongs to the DOCK family.</text>
</comment>
<evidence type="ECO:0000256" key="2">
    <source>
        <dbReference type="SAM" id="Coils"/>
    </source>
</evidence>
<dbReference type="EMBL" id="KB207145">
    <property type="protein sequence ID" value="ELP84166.1"/>
    <property type="molecule type" value="Genomic_DNA"/>
</dbReference>
<dbReference type="PROSITE" id="PS51650">
    <property type="entry name" value="C2_DOCK"/>
    <property type="match status" value="1"/>
</dbReference>
<keyword evidence="2" id="KW-0175">Coiled coil</keyword>
<dbReference type="Gene3D" id="2.60.40.150">
    <property type="entry name" value="C2 domain"/>
    <property type="match status" value="1"/>
</dbReference>
<dbReference type="KEGG" id="eiv:EIN_337650"/>
<dbReference type="RefSeq" id="XP_004183512.1">
    <property type="nucleotide sequence ID" value="XM_004183464.1"/>
</dbReference>
<organism evidence="4 5">
    <name type="scientific">Entamoeba invadens IP1</name>
    <dbReference type="NCBI Taxonomy" id="370355"/>
    <lineage>
        <taxon>Eukaryota</taxon>
        <taxon>Amoebozoa</taxon>
        <taxon>Evosea</taxon>
        <taxon>Archamoebae</taxon>
        <taxon>Mastigamoebida</taxon>
        <taxon>Entamoebidae</taxon>
        <taxon>Entamoeba</taxon>
    </lineage>
</organism>
<dbReference type="GeneID" id="14883135"/>
<protein>
    <recommendedName>
        <fullName evidence="3">C2 DOCK-type domain-containing protein</fullName>
    </recommendedName>
</protein>
<dbReference type="VEuPathDB" id="AmoebaDB:EIN_337650"/>
<sequence>MQTDKIKVADLEILIKYVEENYSTLIKKSSQSNTPEVRHELALCSIFQQPSDQKSKSTNDVPRYTQSELDAISNYINLTQKVVVSGKESAHPDVSIIHQTKPHISSQTIGDVLNGINFKELQPLQKSILKMIFEETTQLQKREISFERIDPIDYADPLPTNIKTSENQKEIPHIEILRNDANSQVSARKVYHSLFSLYDPNYLPLNEHDFLCGNSQIDLINLHEVQCDIWIVELPQLKMKEGPTEKLSGVFAVYDANTSKKLTENYYMEFPVEKRNSPSDSAFFCISFDTEIVRRSGSKLKFVLMVYKSAENDIFTARDMYVKDDKKKKTPSDRDRDLSKKIGRYRQFLGIGIYDEGGIMDSTDNFGEKELPIYREDIDKKADLDTFMKSETKAKIMNLTWGFTMKKIIKKEERIFMRQNSKLSEEISKIGNDAKPQKLEIPATSKTIRNIKITEKSFLDDGKLENSSPEKTSGSATSSVMSEFAILDSTGNYLQNFGKTAETKKVVKILQFFPALENYKNFFIDFSHTVYISPNELNLVSLTPKDRKRTKFLITCYFRCSDKEMNSSSCLSVFYSKTHEGKYSPSVSTTVSVSNSSNKADYFIDEFKAKLPVNLTEQHHFFFVIEDVTSSFDDARTEKSSNSEERRSEKGERIEKKYFAYRPVFEGGNLIDSSEHTLKVYTAKGMTGYMTSTDKVEDFLGDKKSSFKVSFNFESTLYPKNKYLYELLEKLSKKTEMKSIDTLLTMLYEVPVVEIAHFLPVIMEDILEFFREKKEEIVNIRGTGTNERSETDERNDPSRVSTIFDTPTKSDNLRENIKFLEDADFPFLFILKVIYALTREEDNNSETPNYRQRNHVLQQFVEFFFTNGQISKFENNEGIEGKRESVPVFQKLMAAMSTYFEKLETICLSASTSLQQATNTLNDRDTTRHKLINVAIEYGWFFFSIITKSLVLYLEENKIYDSPNRIERIRKLFTDPIFSDFNANLIKVSRHLANLVRRRVSETSPESYHVFFLNSDYALFNVELCRFYDPSQALASFSLYLNVLSQMLDVKTKTFFTPTDSTTLQLPSIDFLTYLPKRENFAACWQTANLLKVDFLRVIFSYQYFFEMNIPISMKSDNIKTVETLKIEINERHIFANFVVESILSLLEMDEPVSAYAKYSVLNLLCRIDEEKRYENKKEEAAQLFLTILIEIVRNYEYIETNWEKQKEGSLPFYMIIIWLLKSINLQLIKKYFTIEESSKLLNFIRLLSNAKCVFETSIHLSTDPNEVITSKIATLSEMSRNTQIKSFCEVFGVNDENREKLEEMSITKFKVQTRKKGIVKMPRMAEKVTKEKTQKDERDADRFVNFLFNKGEKTEKKPTECSVFAPYPGLGDGYLFLRNKTREKDNLIEDKDKASQKNQKMKNLLYDDVMLVILEITDCLFNAIFERNDEDELKHICGFIEKLFVTHPPKEYIKRFFQFIRKIVRTKIEHLFKTNLRFSFKLMKGIVLYCNSDDGDMRVDATSVLYLFVNQILKCSKMWKRQRLKYWVP</sequence>
<evidence type="ECO:0000259" key="3">
    <source>
        <dbReference type="PROSITE" id="PS51650"/>
    </source>
</evidence>
<feature type="coiled-coil region" evidence="2">
    <location>
        <begin position="1378"/>
        <end position="1405"/>
    </location>
</feature>
<reference evidence="4 5" key="1">
    <citation type="submission" date="2012-10" db="EMBL/GenBank/DDBJ databases">
        <authorList>
            <person name="Zafar N."/>
            <person name="Inman J."/>
            <person name="Hall N."/>
            <person name="Lorenzi H."/>
            <person name="Caler E."/>
        </authorList>
    </citation>
    <scope>NUCLEOTIDE SEQUENCE [LARGE SCALE GENOMIC DNA]</scope>
    <source>
        <strain evidence="4 5">IP1</strain>
    </source>
</reference>
<dbReference type="GO" id="GO:0007264">
    <property type="term" value="P:small GTPase-mediated signal transduction"/>
    <property type="evidence" value="ECO:0007669"/>
    <property type="project" value="InterPro"/>
</dbReference>
<keyword evidence="5" id="KW-1185">Reference proteome</keyword>
<dbReference type="InterPro" id="IPR035892">
    <property type="entry name" value="C2_domain_sf"/>
</dbReference>
<proteinExistence type="inferred from homology"/>
<dbReference type="PANTHER" id="PTHR23317">
    <property type="entry name" value="DEDICATOR OF CYTOKINESIS DOCK"/>
    <property type="match status" value="1"/>
</dbReference>
<name>A0A0A1TV57_ENTIV</name>